<keyword evidence="9" id="KW-1185">Reference proteome</keyword>
<dbReference type="Proteomes" id="UP000033140">
    <property type="component" value="Unassembled WGS sequence"/>
</dbReference>
<dbReference type="SMART" id="SM01082">
    <property type="entry name" value="CHZ"/>
    <property type="match status" value="1"/>
</dbReference>
<feature type="compositionally biased region" description="Basic and acidic residues" evidence="6">
    <location>
        <begin position="17"/>
        <end position="28"/>
    </location>
</feature>
<dbReference type="OMA" id="MEGVQDP"/>
<keyword evidence="5" id="KW-0539">Nucleus</keyword>
<evidence type="ECO:0000313" key="8">
    <source>
        <dbReference type="EMBL" id="GAO46356.1"/>
    </source>
</evidence>
<organism evidence="8 9">
    <name type="scientific">Saitoella complicata (strain BCRC 22490 / CBS 7301 / JCM 7358 / NBRC 10748 / NRRL Y-17804)</name>
    <dbReference type="NCBI Taxonomy" id="698492"/>
    <lineage>
        <taxon>Eukaryota</taxon>
        <taxon>Fungi</taxon>
        <taxon>Dikarya</taxon>
        <taxon>Ascomycota</taxon>
        <taxon>Taphrinomycotina</taxon>
        <taxon>Taphrinomycotina incertae sedis</taxon>
        <taxon>Saitoella</taxon>
    </lineage>
</organism>
<name>A0A0E9N9F2_SAICN</name>
<keyword evidence="4" id="KW-0143">Chaperone</keyword>
<feature type="region of interest" description="Disordered" evidence="6">
    <location>
        <begin position="1"/>
        <end position="130"/>
    </location>
</feature>
<dbReference type="InterPro" id="IPR019098">
    <property type="entry name" value="Histone_chaperone_domain_CHZ"/>
</dbReference>
<reference evidence="8 9" key="3">
    <citation type="journal article" date="2015" name="Genome Announc.">
        <title>Draft Genome Sequence of the Archiascomycetous Yeast Saitoella complicata.</title>
        <authorList>
            <person name="Yamauchi K."/>
            <person name="Kondo S."/>
            <person name="Hamamoto M."/>
            <person name="Takahashi Y."/>
            <person name="Ogura Y."/>
            <person name="Hayashi T."/>
            <person name="Nishida H."/>
        </authorList>
    </citation>
    <scope>NUCLEOTIDE SEQUENCE [LARGE SCALE GENOMIC DNA]</scope>
    <source>
        <strain evidence="8 9">NRRL Y-17804</strain>
    </source>
</reference>
<comment type="function">
    <text evidence="1">Forms a chaperone-bound H2A.Z-H2B complex that acts as a source for SWR1 complex-dependent H2A to H2A.Z histone replacement in chromatin.</text>
</comment>
<dbReference type="GO" id="GO:0005634">
    <property type="term" value="C:nucleus"/>
    <property type="evidence" value="ECO:0007669"/>
    <property type="project" value="UniProtKB-SubCell"/>
</dbReference>
<evidence type="ECO:0000256" key="1">
    <source>
        <dbReference type="ARBA" id="ARBA00002212"/>
    </source>
</evidence>
<dbReference type="EMBL" id="BACD03000003">
    <property type="protein sequence ID" value="GAO46356.1"/>
    <property type="molecule type" value="Genomic_DNA"/>
</dbReference>
<evidence type="ECO:0000256" key="4">
    <source>
        <dbReference type="ARBA" id="ARBA00023186"/>
    </source>
</evidence>
<comment type="similarity">
    <text evidence="3">Belongs to the CHZ1 family.</text>
</comment>
<evidence type="ECO:0000256" key="3">
    <source>
        <dbReference type="ARBA" id="ARBA00008057"/>
    </source>
</evidence>
<feature type="compositionally biased region" description="Acidic residues" evidence="6">
    <location>
        <begin position="121"/>
        <end position="130"/>
    </location>
</feature>
<proteinExistence type="inferred from homology"/>
<evidence type="ECO:0000259" key="7">
    <source>
        <dbReference type="SMART" id="SM01082"/>
    </source>
</evidence>
<dbReference type="STRING" id="698492.A0A0E9N9F2"/>
<comment type="subcellular location">
    <subcellularLocation>
        <location evidence="2">Nucleus</location>
    </subcellularLocation>
</comment>
<accession>A0A0E9N9F2</accession>
<evidence type="ECO:0000256" key="2">
    <source>
        <dbReference type="ARBA" id="ARBA00004123"/>
    </source>
</evidence>
<sequence>MLSLARTSIQHKVHPLVNEEKMSAEEQKTTIQAQKPDETAAAPAAADKGKAVDIPNFEDEELEEEESEDENVDESMQVEEDEEEEEDDLAEIDTSNIISGGRRTRGKQIDYTKEAANQPAAEDEEDDEDFEMADQLLLTWNFA</sequence>
<comment type="caution">
    <text evidence="8">The sequence shown here is derived from an EMBL/GenBank/DDBJ whole genome shotgun (WGS) entry which is preliminary data.</text>
</comment>
<feature type="domain" description="Histone chaperone" evidence="7">
    <location>
        <begin position="83"/>
        <end position="120"/>
    </location>
</feature>
<feature type="compositionally biased region" description="Acidic residues" evidence="6">
    <location>
        <begin position="56"/>
        <end position="91"/>
    </location>
</feature>
<reference evidence="8 9" key="2">
    <citation type="journal article" date="2014" name="J. Gen. Appl. Microbiol.">
        <title>The early diverging ascomycetous budding yeast Saitoella complicata has three histone deacetylases belonging to the Clr6, Hos2, and Rpd3 lineages.</title>
        <authorList>
            <person name="Nishida H."/>
            <person name="Matsumoto T."/>
            <person name="Kondo S."/>
            <person name="Hamamoto M."/>
            <person name="Yoshikawa H."/>
        </authorList>
    </citation>
    <scope>NUCLEOTIDE SEQUENCE [LARGE SCALE GENOMIC DNA]</scope>
    <source>
        <strain evidence="8 9">NRRL Y-17804</strain>
    </source>
</reference>
<protein>
    <recommendedName>
        <fullName evidence="7">Histone chaperone domain-containing protein</fullName>
    </recommendedName>
</protein>
<gene>
    <name evidence="8" type="ORF">G7K_0588-t1</name>
</gene>
<evidence type="ECO:0000256" key="5">
    <source>
        <dbReference type="ARBA" id="ARBA00023242"/>
    </source>
</evidence>
<evidence type="ECO:0000313" key="9">
    <source>
        <dbReference type="Proteomes" id="UP000033140"/>
    </source>
</evidence>
<dbReference type="AlphaFoldDB" id="A0A0E9N9F2"/>
<dbReference type="Pfam" id="PF09649">
    <property type="entry name" value="CHZ"/>
    <property type="match status" value="1"/>
</dbReference>
<reference evidence="8 9" key="1">
    <citation type="journal article" date="2011" name="J. Gen. Appl. Microbiol.">
        <title>Draft genome sequencing of the enigmatic yeast Saitoella complicata.</title>
        <authorList>
            <person name="Nishida H."/>
            <person name="Hamamoto M."/>
            <person name="Sugiyama J."/>
        </authorList>
    </citation>
    <scope>NUCLEOTIDE SEQUENCE [LARGE SCALE GENOMIC DNA]</scope>
    <source>
        <strain evidence="8 9">NRRL Y-17804</strain>
    </source>
</reference>
<evidence type="ECO:0000256" key="6">
    <source>
        <dbReference type="SAM" id="MobiDB-lite"/>
    </source>
</evidence>